<evidence type="ECO:0000256" key="2">
    <source>
        <dbReference type="SAM" id="MobiDB-lite"/>
    </source>
</evidence>
<gene>
    <name evidence="4" type="ORF">ACFOUW_14330</name>
</gene>
<dbReference type="SUPFAM" id="SSF56563">
    <property type="entry name" value="Major capsid protein gp5"/>
    <property type="match status" value="1"/>
</dbReference>
<comment type="subcellular location">
    <subcellularLocation>
        <location evidence="1">Virion</location>
    </subcellularLocation>
</comment>
<feature type="compositionally biased region" description="Polar residues" evidence="2">
    <location>
        <begin position="88"/>
        <end position="101"/>
    </location>
</feature>
<evidence type="ECO:0000256" key="1">
    <source>
        <dbReference type="ARBA" id="ARBA00004328"/>
    </source>
</evidence>
<dbReference type="InterPro" id="IPR054612">
    <property type="entry name" value="Phage_capsid-like_C"/>
</dbReference>
<dbReference type="RefSeq" id="WP_205120564.1">
    <property type="nucleotide sequence ID" value="NZ_JAFBCM010000001.1"/>
</dbReference>
<reference evidence="5" key="1">
    <citation type="journal article" date="2019" name="Int. J. Syst. Evol. Microbiol.">
        <title>The Global Catalogue of Microorganisms (GCM) 10K type strain sequencing project: providing services to taxonomists for standard genome sequencing and annotation.</title>
        <authorList>
            <consortium name="The Broad Institute Genomics Platform"/>
            <consortium name="The Broad Institute Genome Sequencing Center for Infectious Disease"/>
            <person name="Wu L."/>
            <person name="Ma J."/>
        </authorList>
    </citation>
    <scope>NUCLEOTIDE SEQUENCE [LARGE SCALE GENOMIC DNA]</scope>
    <source>
        <strain evidence="5">CGMCC 4.7241</strain>
    </source>
</reference>
<dbReference type="NCBIfam" id="TIGR01554">
    <property type="entry name" value="major_cap_HK97"/>
    <property type="match status" value="1"/>
</dbReference>
<organism evidence="4 5">
    <name type="scientific">Tenggerimyces flavus</name>
    <dbReference type="NCBI Taxonomy" id="1708749"/>
    <lineage>
        <taxon>Bacteria</taxon>
        <taxon>Bacillati</taxon>
        <taxon>Actinomycetota</taxon>
        <taxon>Actinomycetes</taxon>
        <taxon>Propionibacteriales</taxon>
        <taxon>Nocardioidaceae</taxon>
        <taxon>Tenggerimyces</taxon>
    </lineage>
</organism>
<feature type="compositionally biased region" description="Basic and acidic residues" evidence="2">
    <location>
        <begin position="73"/>
        <end position="87"/>
    </location>
</feature>
<evidence type="ECO:0000313" key="4">
    <source>
        <dbReference type="EMBL" id="MFC3762016.1"/>
    </source>
</evidence>
<evidence type="ECO:0000259" key="3">
    <source>
        <dbReference type="Pfam" id="PF05065"/>
    </source>
</evidence>
<comment type="caution">
    <text evidence="4">The sequence shown here is derived from an EMBL/GenBank/DDBJ whole genome shotgun (WGS) entry which is preliminary data.</text>
</comment>
<accession>A0ABV7Y9M5</accession>
<feature type="region of interest" description="Disordered" evidence="2">
    <location>
        <begin position="71"/>
        <end position="101"/>
    </location>
</feature>
<dbReference type="Pfam" id="PF05065">
    <property type="entry name" value="Phage_capsid"/>
    <property type="match status" value="1"/>
</dbReference>
<evidence type="ECO:0000313" key="5">
    <source>
        <dbReference type="Proteomes" id="UP001595699"/>
    </source>
</evidence>
<feature type="domain" description="Phage capsid-like C-terminal" evidence="3">
    <location>
        <begin position="166"/>
        <end position="416"/>
    </location>
</feature>
<protein>
    <submittedName>
        <fullName evidence="4">Phage major capsid protein</fullName>
    </submittedName>
</protein>
<sequence>MTFPALKEAEGKLKAKQDELGAIFTEAGEDLDFTKVKSVTGTSREISAHVRKLNDEMADIASEVADLQAVQKAAERARTAPDTRSESGSEPGSRPNGQRQTKSLGQLFVESKAFKDKSGANGPEATLDIELKTLFQTGLYGATIGWDPEEIRTGRVVDFATRPIQITDLVPQTTTSQAAVQYMEETTFTNAAAEVAESTTAAAGTYPEAALALTERSSIVRKIAVFLPVTDEQLEDVPQARGYVDNRLPFMIRQRLDSQILVGSGVAPQLTGVLNVAGIQTQAKGTDTTPDAVYKGIVKVRVTGRALPNAVVMHPNDWQDIRLLRTADGIYIWGNPSDAGPLRIWGLNVVESDAITENTGLVGDFANFIELAVRRGIDVQVSNSHGSFFIEGKQAMRADMRVALPVYRPAAFCTVTGI</sequence>
<dbReference type="Gene3D" id="3.30.2400.10">
    <property type="entry name" value="Major capsid protein gp5"/>
    <property type="match status" value="1"/>
</dbReference>
<dbReference type="EMBL" id="JBHRZH010000012">
    <property type="protein sequence ID" value="MFC3762016.1"/>
    <property type="molecule type" value="Genomic_DNA"/>
</dbReference>
<keyword evidence="5" id="KW-1185">Reference proteome</keyword>
<proteinExistence type="predicted"/>
<dbReference type="InterPro" id="IPR024455">
    <property type="entry name" value="Phage_capsid"/>
</dbReference>
<dbReference type="Proteomes" id="UP001595699">
    <property type="component" value="Unassembled WGS sequence"/>
</dbReference>
<dbReference type="Gene3D" id="3.30.2320.10">
    <property type="entry name" value="hypothetical protein PF0899 domain"/>
    <property type="match status" value="1"/>
</dbReference>
<name>A0ABV7Y9M5_9ACTN</name>